<dbReference type="EC" id="2.7.13.3" evidence="3"/>
<dbReference type="SUPFAM" id="SSF55874">
    <property type="entry name" value="ATPase domain of HSP90 chaperone/DNA topoisomerase II/histidine kinase"/>
    <property type="match status" value="1"/>
</dbReference>
<evidence type="ECO:0000256" key="7">
    <source>
        <dbReference type="ARBA" id="ARBA00023012"/>
    </source>
</evidence>
<proteinExistence type="predicted"/>
<dbReference type="InterPro" id="IPR050351">
    <property type="entry name" value="BphY/WalK/GraS-like"/>
</dbReference>
<evidence type="ECO:0000313" key="12">
    <source>
        <dbReference type="Proteomes" id="UP001078443"/>
    </source>
</evidence>
<keyword evidence="6 11" id="KW-0418">Kinase</keyword>
<dbReference type="CDD" id="cd06225">
    <property type="entry name" value="HAMP"/>
    <property type="match status" value="1"/>
</dbReference>
<organism evidence="11 12">
    <name type="scientific">Clostridium aestuarii</name>
    <dbReference type="NCBI Taxonomy" id="338193"/>
    <lineage>
        <taxon>Bacteria</taxon>
        <taxon>Bacillati</taxon>
        <taxon>Bacillota</taxon>
        <taxon>Clostridia</taxon>
        <taxon>Eubacteriales</taxon>
        <taxon>Clostridiaceae</taxon>
        <taxon>Clostridium</taxon>
    </lineage>
</organism>
<dbReference type="SMART" id="SM00388">
    <property type="entry name" value="HisKA"/>
    <property type="match status" value="1"/>
</dbReference>
<protein>
    <recommendedName>
        <fullName evidence="3">histidine kinase</fullName>
        <ecNumber evidence="3">2.7.13.3</ecNumber>
    </recommendedName>
</protein>
<dbReference type="InterPro" id="IPR036097">
    <property type="entry name" value="HisK_dim/P_sf"/>
</dbReference>
<feature type="transmembrane region" description="Helical" evidence="8">
    <location>
        <begin position="287"/>
        <end position="306"/>
    </location>
</feature>
<dbReference type="CDD" id="cd00082">
    <property type="entry name" value="HisKA"/>
    <property type="match status" value="1"/>
</dbReference>
<dbReference type="InterPro" id="IPR004358">
    <property type="entry name" value="Sig_transdc_His_kin-like_C"/>
</dbReference>
<dbReference type="PANTHER" id="PTHR45453:SF3">
    <property type="entry name" value="HISTIDINE KINASE"/>
    <property type="match status" value="1"/>
</dbReference>
<name>A0ABT4D271_9CLOT</name>
<dbReference type="Proteomes" id="UP001078443">
    <property type="component" value="Unassembled WGS sequence"/>
</dbReference>
<keyword evidence="12" id="KW-1185">Reference proteome</keyword>
<keyword evidence="8" id="KW-0812">Transmembrane</keyword>
<evidence type="ECO:0000256" key="5">
    <source>
        <dbReference type="ARBA" id="ARBA00022679"/>
    </source>
</evidence>
<keyword evidence="4" id="KW-0597">Phosphoprotein</keyword>
<keyword evidence="7" id="KW-0902">Two-component regulatory system</keyword>
<evidence type="ECO:0000259" key="10">
    <source>
        <dbReference type="PROSITE" id="PS50885"/>
    </source>
</evidence>
<dbReference type="InterPro" id="IPR003594">
    <property type="entry name" value="HATPase_dom"/>
</dbReference>
<dbReference type="SMART" id="SM00304">
    <property type="entry name" value="HAMP"/>
    <property type="match status" value="1"/>
</dbReference>
<dbReference type="EMBL" id="JAPQER010000006">
    <property type="protein sequence ID" value="MCY6485344.1"/>
    <property type="molecule type" value="Genomic_DNA"/>
</dbReference>
<dbReference type="InterPro" id="IPR003661">
    <property type="entry name" value="HisK_dim/P_dom"/>
</dbReference>
<evidence type="ECO:0000256" key="6">
    <source>
        <dbReference type="ARBA" id="ARBA00022777"/>
    </source>
</evidence>
<feature type="domain" description="HAMP" evidence="10">
    <location>
        <begin position="308"/>
        <end position="360"/>
    </location>
</feature>
<dbReference type="PRINTS" id="PR00344">
    <property type="entry name" value="BCTRLSENSOR"/>
</dbReference>
<comment type="caution">
    <text evidence="11">The sequence shown here is derived from an EMBL/GenBank/DDBJ whole genome shotgun (WGS) entry which is preliminary data.</text>
</comment>
<reference evidence="11" key="1">
    <citation type="submission" date="2022-12" db="EMBL/GenBank/DDBJ databases">
        <authorList>
            <person name="Wang J."/>
        </authorList>
    </citation>
    <scope>NUCLEOTIDE SEQUENCE</scope>
    <source>
        <strain evidence="11">HY-45-18</strain>
    </source>
</reference>
<dbReference type="Pfam" id="PF02518">
    <property type="entry name" value="HATPase_c"/>
    <property type="match status" value="1"/>
</dbReference>
<dbReference type="PANTHER" id="PTHR45453">
    <property type="entry name" value="PHOSPHATE REGULON SENSOR PROTEIN PHOR"/>
    <property type="match status" value="1"/>
</dbReference>
<evidence type="ECO:0000256" key="8">
    <source>
        <dbReference type="SAM" id="Phobius"/>
    </source>
</evidence>
<dbReference type="Gene3D" id="3.30.565.10">
    <property type="entry name" value="Histidine kinase-like ATPase, C-terminal domain"/>
    <property type="match status" value="1"/>
</dbReference>
<dbReference type="InterPro" id="IPR005467">
    <property type="entry name" value="His_kinase_dom"/>
</dbReference>
<keyword evidence="8" id="KW-1133">Transmembrane helix</keyword>
<keyword evidence="5" id="KW-0808">Transferase</keyword>
<dbReference type="Pfam" id="PF00672">
    <property type="entry name" value="HAMP"/>
    <property type="match status" value="1"/>
</dbReference>
<evidence type="ECO:0000313" key="11">
    <source>
        <dbReference type="EMBL" id="MCY6485344.1"/>
    </source>
</evidence>
<dbReference type="RefSeq" id="WP_268041664.1">
    <property type="nucleotide sequence ID" value="NZ_JAPQER010000006.1"/>
</dbReference>
<dbReference type="Gene3D" id="1.10.287.130">
    <property type="match status" value="1"/>
</dbReference>
<evidence type="ECO:0000256" key="4">
    <source>
        <dbReference type="ARBA" id="ARBA00022553"/>
    </source>
</evidence>
<evidence type="ECO:0000256" key="2">
    <source>
        <dbReference type="ARBA" id="ARBA00004370"/>
    </source>
</evidence>
<evidence type="ECO:0000256" key="1">
    <source>
        <dbReference type="ARBA" id="ARBA00000085"/>
    </source>
</evidence>
<dbReference type="SUPFAM" id="SSF47384">
    <property type="entry name" value="Homodimeric domain of signal transducing histidine kinase"/>
    <property type="match status" value="1"/>
</dbReference>
<feature type="domain" description="Histidine kinase" evidence="9">
    <location>
        <begin position="389"/>
        <end position="602"/>
    </location>
</feature>
<comment type="subcellular location">
    <subcellularLocation>
        <location evidence="2">Membrane</location>
    </subcellularLocation>
</comment>
<dbReference type="PROSITE" id="PS50109">
    <property type="entry name" value="HIS_KIN"/>
    <property type="match status" value="1"/>
</dbReference>
<comment type="catalytic activity">
    <reaction evidence="1">
        <text>ATP + protein L-histidine = ADP + protein N-phospho-L-histidine.</text>
        <dbReference type="EC" id="2.7.13.3"/>
    </reaction>
</comment>
<dbReference type="GO" id="GO:0016301">
    <property type="term" value="F:kinase activity"/>
    <property type="evidence" value="ECO:0007669"/>
    <property type="project" value="UniProtKB-KW"/>
</dbReference>
<gene>
    <name evidence="11" type="ORF">OW763_13490</name>
</gene>
<feature type="transmembrane region" description="Helical" evidence="8">
    <location>
        <begin position="6"/>
        <end position="33"/>
    </location>
</feature>
<dbReference type="InterPro" id="IPR036890">
    <property type="entry name" value="HATPase_C_sf"/>
</dbReference>
<sequence length="607" mass="71414">MKNKSIVYKLFFITVIVFTMFIFIQMSFQSLFFSRFYLKEKIKITKNNIDSFSKKYINSNWSLEQEIKGINRFIEENNSILIITNDKGVPEYSYMYDIYSSVMLIEDKDENYYKIPIDYIEDETDFEIKKGEEVYIEGIKSEYDETIIEPFKIEINGKEYSNKSISLDIYYDEDASEKDEYYDIKHQIDKIKGTIAYIEKPKKFSKDIMYKQNLLIEQVDYWFYNKNEINNLSNSDIISYNYDEPELKTQNRVFIKPVMNKNGSKKYIFVLTSLQPVDEAIGIMKNYYFYMFLLAIVFIIILSFTYSKMISKPLIQMNKVAKNMAELDFSTYCQVKSDDELGSLSKSLNILSKSLDYNMKELKKANKKLAEDIERERKQEKVRKEFVASVSHELKTPLGIMKGFAEGIKDGIYENKKDYYLEVIIDEIEKMNELVLDMLELSKLEARAYKLNKSDFSIKEIIINTDNKFTNISQEKNLKINLCMDNCNVYGDKRKIEQVIVNLFSNAIRYSKRDGFIKIKTESRDNEVYFYIENSGTHIPDEQLDKIWNRFYRVEKSRSKALGGTGLGLAIIKNILEMHESTFGVKNTNLGVQFFFSLCKAKNNAIP</sequence>
<evidence type="ECO:0000256" key="3">
    <source>
        <dbReference type="ARBA" id="ARBA00012438"/>
    </source>
</evidence>
<dbReference type="SUPFAM" id="SSF158472">
    <property type="entry name" value="HAMP domain-like"/>
    <property type="match status" value="1"/>
</dbReference>
<evidence type="ECO:0000259" key="9">
    <source>
        <dbReference type="PROSITE" id="PS50109"/>
    </source>
</evidence>
<dbReference type="Gene3D" id="6.10.340.10">
    <property type="match status" value="1"/>
</dbReference>
<dbReference type="SMART" id="SM00387">
    <property type="entry name" value="HATPase_c"/>
    <property type="match status" value="1"/>
</dbReference>
<dbReference type="Pfam" id="PF00512">
    <property type="entry name" value="HisKA"/>
    <property type="match status" value="1"/>
</dbReference>
<dbReference type="PROSITE" id="PS50885">
    <property type="entry name" value="HAMP"/>
    <property type="match status" value="1"/>
</dbReference>
<dbReference type="InterPro" id="IPR003660">
    <property type="entry name" value="HAMP_dom"/>
</dbReference>
<keyword evidence="8" id="KW-0472">Membrane</keyword>
<accession>A0ABT4D271</accession>